<evidence type="ECO:0000313" key="1">
    <source>
        <dbReference type="EMBL" id="ROV95186.1"/>
    </source>
</evidence>
<name>A0A423VW29_9PEZI</name>
<protein>
    <submittedName>
        <fullName evidence="1">Uncharacterized protein</fullName>
    </submittedName>
</protein>
<gene>
    <name evidence="1" type="ORF">VMCG_08568</name>
</gene>
<keyword evidence="2" id="KW-1185">Reference proteome</keyword>
<comment type="caution">
    <text evidence="1">The sequence shown here is derived from an EMBL/GenBank/DDBJ whole genome shotgun (WGS) entry which is preliminary data.</text>
</comment>
<dbReference type="EMBL" id="LKEA01000037">
    <property type="protein sequence ID" value="ROV95186.1"/>
    <property type="molecule type" value="Genomic_DNA"/>
</dbReference>
<organism evidence="1 2">
    <name type="scientific">Cytospora schulzeri</name>
    <dbReference type="NCBI Taxonomy" id="448051"/>
    <lineage>
        <taxon>Eukaryota</taxon>
        <taxon>Fungi</taxon>
        <taxon>Dikarya</taxon>
        <taxon>Ascomycota</taxon>
        <taxon>Pezizomycotina</taxon>
        <taxon>Sordariomycetes</taxon>
        <taxon>Sordariomycetidae</taxon>
        <taxon>Diaporthales</taxon>
        <taxon>Cytosporaceae</taxon>
        <taxon>Cytospora</taxon>
    </lineage>
</organism>
<accession>A0A423VW29</accession>
<evidence type="ECO:0000313" key="2">
    <source>
        <dbReference type="Proteomes" id="UP000283895"/>
    </source>
</evidence>
<reference evidence="1 2" key="1">
    <citation type="submission" date="2015-09" db="EMBL/GenBank/DDBJ databases">
        <title>Host preference determinants of Valsa canker pathogens revealed by comparative genomics.</title>
        <authorList>
            <person name="Yin Z."/>
            <person name="Huang L."/>
        </authorList>
    </citation>
    <scope>NUCLEOTIDE SEQUENCE [LARGE SCALE GENOMIC DNA]</scope>
    <source>
        <strain evidence="1 2">03-1</strain>
    </source>
</reference>
<proteinExistence type="predicted"/>
<sequence length="124" mass="13751">MSATNQNIAFAQLTCRKTTTAQAIAAENDPINPSLSRGHKYDFVFYGKFVDHRRPYLTTATGFDSQWLFEDSVVSVHMKKLLDQPPESSDKWASLQKLRLAHGKFRRGMAGTAEAASDIQASAS</sequence>
<dbReference type="AlphaFoldDB" id="A0A423VW29"/>
<dbReference type="Proteomes" id="UP000283895">
    <property type="component" value="Unassembled WGS sequence"/>
</dbReference>